<reference evidence="10 11" key="1">
    <citation type="submission" date="2019-12" db="EMBL/GenBank/DDBJ databases">
        <authorList>
            <person name="Alioto T."/>
            <person name="Alioto T."/>
            <person name="Gomez Garrido J."/>
        </authorList>
    </citation>
    <scope>NUCLEOTIDE SEQUENCE [LARGE SCALE GENOMIC DNA]</scope>
</reference>
<evidence type="ECO:0000313" key="10">
    <source>
        <dbReference type="EMBL" id="CAA2994495.1"/>
    </source>
</evidence>
<evidence type="ECO:0000256" key="6">
    <source>
        <dbReference type="ARBA" id="ARBA00022763"/>
    </source>
</evidence>
<keyword evidence="5" id="KW-0677">Repeat</keyword>
<dbReference type="GO" id="GO:0005634">
    <property type="term" value="C:nucleus"/>
    <property type="evidence" value="ECO:0007669"/>
    <property type="project" value="TreeGrafter"/>
</dbReference>
<dbReference type="PROSITE" id="PS00678">
    <property type="entry name" value="WD_REPEATS_1"/>
    <property type="match status" value="1"/>
</dbReference>
<evidence type="ECO:0000256" key="2">
    <source>
        <dbReference type="ARBA" id="ARBA00005434"/>
    </source>
</evidence>
<dbReference type="GO" id="GO:0003677">
    <property type="term" value="F:DNA binding"/>
    <property type="evidence" value="ECO:0007669"/>
    <property type="project" value="UniProtKB-KW"/>
</dbReference>
<comment type="similarity">
    <text evidence="2">Belongs to the WD repeat DDB2/WDR76 family.</text>
</comment>
<dbReference type="PROSITE" id="PS50294">
    <property type="entry name" value="WD_REPEATS_REGION"/>
    <property type="match status" value="1"/>
</dbReference>
<dbReference type="PROSITE" id="PS50082">
    <property type="entry name" value="WD_REPEATS_2"/>
    <property type="match status" value="1"/>
</dbReference>
<keyword evidence="4 8" id="KW-0853">WD repeat</keyword>
<dbReference type="InterPro" id="IPR001680">
    <property type="entry name" value="WD40_rpt"/>
</dbReference>
<evidence type="ECO:0000256" key="8">
    <source>
        <dbReference type="PROSITE-ProRule" id="PRU00221"/>
    </source>
</evidence>
<feature type="repeat" description="WD" evidence="8">
    <location>
        <begin position="324"/>
        <end position="359"/>
    </location>
</feature>
<evidence type="ECO:0000313" key="11">
    <source>
        <dbReference type="Proteomes" id="UP000594638"/>
    </source>
</evidence>
<keyword evidence="11" id="KW-1185">Reference proteome</keyword>
<dbReference type="SUPFAM" id="SSF50978">
    <property type="entry name" value="WD40 repeat-like"/>
    <property type="match status" value="1"/>
</dbReference>
<evidence type="ECO:0000256" key="1">
    <source>
        <dbReference type="ARBA" id="ARBA00002530"/>
    </source>
</evidence>
<gene>
    <name evidence="10" type="ORF">OLEA9_A055307</name>
</gene>
<evidence type="ECO:0000256" key="7">
    <source>
        <dbReference type="ARBA" id="ARBA00023125"/>
    </source>
</evidence>
<dbReference type="Pfam" id="PF00400">
    <property type="entry name" value="WD40"/>
    <property type="match status" value="2"/>
</dbReference>
<dbReference type="AlphaFoldDB" id="A0A8S0ST35"/>
<dbReference type="EMBL" id="CACTIH010005475">
    <property type="protein sequence ID" value="CAA2994495.1"/>
    <property type="molecule type" value="Genomic_DNA"/>
</dbReference>
<evidence type="ECO:0000256" key="4">
    <source>
        <dbReference type="ARBA" id="ARBA00022574"/>
    </source>
</evidence>
<dbReference type="Gramene" id="OE9A055307T2">
    <property type="protein sequence ID" value="OE9A055307C2"/>
    <property type="gene ID" value="OE9A055307"/>
</dbReference>
<organism evidence="10 11">
    <name type="scientific">Olea europaea subsp. europaea</name>
    <dbReference type="NCBI Taxonomy" id="158383"/>
    <lineage>
        <taxon>Eukaryota</taxon>
        <taxon>Viridiplantae</taxon>
        <taxon>Streptophyta</taxon>
        <taxon>Embryophyta</taxon>
        <taxon>Tracheophyta</taxon>
        <taxon>Spermatophyta</taxon>
        <taxon>Magnoliopsida</taxon>
        <taxon>eudicotyledons</taxon>
        <taxon>Gunneridae</taxon>
        <taxon>Pentapetalae</taxon>
        <taxon>asterids</taxon>
        <taxon>lamiids</taxon>
        <taxon>Lamiales</taxon>
        <taxon>Oleaceae</taxon>
        <taxon>Oleeae</taxon>
        <taxon>Olea</taxon>
    </lineage>
</organism>
<dbReference type="Gene3D" id="2.130.10.10">
    <property type="entry name" value="YVTN repeat-like/Quinoprotein amine dehydrogenase"/>
    <property type="match status" value="1"/>
</dbReference>
<evidence type="ECO:0000256" key="9">
    <source>
        <dbReference type="SAM" id="MobiDB-lite"/>
    </source>
</evidence>
<comment type="function">
    <text evidence="1">Specifically binds 5-hydroxymethylcytosine (5hmC), suggesting that it acts as a specific reader of 5hmC.</text>
</comment>
<dbReference type="InterPro" id="IPR019775">
    <property type="entry name" value="WD40_repeat_CS"/>
</dbReference>
<dbReference type="GO" id="GO:2000001">
    <property type="term" value="P:regulation of DNA damage checkpoint"/>
    <property type="evidence" value="ECO:0007669"/>
    <property type="project" value="TreeGrafter"/>
</dbReference>
<keyword evidence="6" id="KW-0227">DNA damage</keyword>
<dbReference type="InterPro" id="IPR036322">
    <property type="entry name" value="WD40_repeat_dom_sf"/>
</dbReference>
<evidence type="ECO:0000256" key="5">
    <source>
        <dbReference type="ARBA" id="ARBA00022737"/>
    </source>
</evidence>
<keyword evidence="7" id="KW-0238">DNA-binding</keyword>
<dbReference type="SMART" id="SM00320">
    <property type="entry name" value="WD40"/>
    <property type="match status" value="4"/>
</dbReference>
<name>A0A8S0ST35_OLEEU</name>
<dbReference type="InterPro" id="IPR050853">
    <property type="entry name" value="WD_repeat_DNA-damage-binding"/>
</dbReference>
<evidence type="ECO:0000256" key="3">
    <source>
        <dbReference type="ARBA" id="ARBA00021234"/>
    </source>
</evidence>
<dbReference type="PANTHER" id="PTHR14773:SF0">
    <property type="entry name" value="WD REPEAT-CONTAINING PROTEIN 76"/>
    <property type="match status" value="1"/>
</dbReference>
<proteinExistence type="inferred from homology"/>
<dbReference type="Proteomes" id="UP000594638">
    <property type="component" value="Unassembled WGS sequence"/>
</dbReference>
<sequence>MADHEITEYERKRLENIKRNDEMLAALKIQSRINDLSTVNKRQRTESKSYKKSPTKNLKPETPVVLRRSLRTRGVPPDAISACGLKDDYDETRVSKILKLNFSPVKKVSPRAPVPLAMRDAYTSDDALDQKLIQTISGFSKKFQLSENNKFPCDLVKGVEKNEDFEAPKVRKMASGSVKVEALKLEPKNIARVVPGRIMDVRFFPTADVTMVAVGNKFGNIGFWNVDIENDDGNGIYMYCPHSGPISGIVIDPFAMSKMFSSCYDGFIRLMDVEKEVFDLIYSSEHSVYSISQSPHDTKSLYFSEGYGGINMWDLKAGKSLSSWNLHDNRINTIDFNSENSNILATSSTDGTACIWDLRHMNADKPKSLSTVCHKRAVHSAYFSPSGRFLATTSVDDRIALSTGENYEDTSMVYHDNQTGRWISTFRGKWGWDDSYVFIGNMKRGVDIISVAGKKIVSTLRSELISAIPCRFDAHPCKVGMLAGATSGGQVYIWSL</sequence>
<dbReference type="OrthoDB" id="9890280at2759"/>
<protein>
    <recommendedName>
        <fullName evidence="3">WD repeat-containing protein 76</fullName>
    </recommendedName>
</protein>
<dbReference type="GO" id="GO:0006974">
    <property type="term" value="P:DNA damage response"/>
    <property type="evidence" value="ECO:0007669"/>
    <property type="project" value="UniProtKB-KW"/>
</dbReference>
<dbReference type="FunFam" id="2.130.10.10:FF:000180">
    <property type="entry name" value="WD repeat-containing protein 76"/>
    <property type="match status" value="1"/>
</dbReference>
<feature type="region of interest" description="Disordered" evidence="9">
    <location>
        <begin position="38"/>
        <end position="61"/>
    </location>
</feature>
<dbReference type="PANTHER" id="PTHR14773">
    <property type="entry name" value="WD REPEAT-CONTAINING PROTEIN 76"/>
    <property type="match status" value="1"/>
</dbReference>
<comment type="caution">
    <text evidence="10">The sequence shown here is derived from an EMBL/GenBank/DDBJ whole genome shotgun (WGS) entry which is preliminary data.</text>
</comment>
<dbReference type="InterPro" id="IPR015943">
    <property type="entry name" value="WD40/YVTN_repeat-like_dom_sf"/>
</dbReference>
<accession>A0A8S0ST35</accession>